<name>A0A7J6EY88_CANSA</name>
<feature type="compositionally biased region" description="Polar residues" evidence="1">
    <location>
        <begin position="187"/>
        <end position="197"/>
    </location>
</feature>
<protein>
    <recommendedName>
        <fullName evidence="2">Atos-like conserved domain-containing protein</fullName>
    </recommendedName>
</protein>
<proteinExistence type="predicted"/>
<dbReference type="Proteomes" id="UP000583929">
    <property type="component" value="Unassembled WGS sequence"/>
</dbReference>
<feature type="domain" description="Atos-like conserved" evidence="2">
    <location>
        <begin position="395"/>
        <end position="454"/>
    </location>
</feature>
<evidence type="ECO:0000313" key="4">
    <source>
        <dbReference type="Proteomes" id="UP000583929"/>
    </source>
</evidence>
<dbReference type="PANTHER" id="PTHR13199">
    <property type="entry name" value="GH03947P"/>
    <property type="match status" value="1"/>
</dbReference>
<dbReference type="Pfam" id="PF13889">
    <property type="entry name" value="Chromosome_seg"/>
    <property type="match status" value="1"/>
</dbReference>
<organism evidence="3 4">
    <name type="scientific">Cannabis sativa</name>
    <name type="common">Hemp</name>
    <name type="synonym">Marijuana</name>
    <dbReference type="NCBI Taxonomy" id="3483"/>
    <lineage>
        <taxon>Eukaryota</taxon>
        <taxon>Viridiplantae</taxon>
        <taxon>Streptophyta</taxon>
        <taxon>Embryophyta</taxon>
        <taxon>Tracheophyta</taxon>
        <taxon>Spermatophyta</taxon>
        <taxon>Magnoliopsida</taxon>
        <taxon>eudicotyledons</taxon>
        <taxon>Gunneridae</taxon>
        <taxon>Pentapetalae</taxon>
        <taxon>rosids</taxon>
        <taxon>fabids</taxon>
        <taxon>Rosales</taxon>
        <taxon>Cannabaceae</taxon>
        <taxon>Cannabis</taxon>
    </lineage>
</organism>
<feature type="compositionally biased region" description="Basic and acidic residues" evidence="1">
    <location>
        <begin position="198"/>
        <end position="210"/>
    </location>
</feature>
<feature type="region of interest" description="Disordered" evidence="1">
    <location>
        <begin position="564"/>
        <end position="584"/>
    </location>
</feature>
<reference evidence="3 4" key="1">
    <citation type="journal article" date="2020" name="bioRxiv">
        <title>Sequence and annotation of 42 cannabis genomes reveals extensive copy number variation in cannabinoid synthesis and pathogen resistance genes.</title>
        <authorList>
            <person name="Mckernan K.J."/>
            <person name="Helbert Y."/>
            <person name="Kane L.T."/>
            <person name="Ebling H."/>
            <person name="Zhang L."/>
            <person name="Liu B."/>
            <person name="Eaton Z."/>
            <person name="Mclaughlin S."/>
            <person name="Kingan S."/>
            <person name="Baybayan P."/>
            <person name="Concepcion G."/>
            <person name="Jordan M."/>
            <person name="Riva A."/>
            <person name="Barbazuk W."/>
            <person name="Harkins T."/>
        </authorList>
    </citation>
    <scope>NUCLEOTIDE SEQUENCE [LARGE SCALE GENOMIC DNA]</scope>
    <source>
        <strain evidence="4">cv. Jamaican Lion 4</strain>
        <tissue evidence="3">Leaf</tissue>
    </source>
</reference>
<feature type="region of interest" description="Disordered" evidence="1">
    <location>
        <begin position="280"/>
        <end position="308"/>
    </location>
</feature>
<dbReference type="PANTHER" id="PTHR13199:SF11">
    <property type="entry name" value="PROTEIN ATOSSA"/>
    <property type="match status" value="1"/>
</dbReference>
<evidence type="ECO:0000313" key="3">
    <source>
        <dbReference type="EMBL" id="KAF4362620.1"/>
    </source>
</evidence>
<evidence type="ECO:0000259" key="2">
    <source>
        <dbReference type="SMART" id="SM01177"/>
    </source>
</evidence>
<sequence>MGLPQVSSGSIAEEVAASLSTIVQNPPRISGMTSCDMSGIHGGSLGNRLQADLPSFSFGEFQRKSIKELPRESDFLNAHKDGRSNLSLLKISSAEQSCWLTQKTGHNIHNNSIPRIVGFESTTSCTPLNVVEGNQHTLTAASVTDAAEASESLVRKQLLSPLNGMLLQSLCIDDLNNGNEVHKSDSRSNGSIDVTPQQDKKKAHVNDPDRLSSPVWSGSCFAGWRNSPDDNCVPNSIFFTDGPLLENKDSQCHNNHFSEETFKEKSKPRAITITQKKVASPPLSLSPLGPKFSERAKSGRTLSDTTRKLEEDDGITIKEIGRSVNGTVGSLSSWNENAIMKPSKSQQEHDVLHNFDPFTGGVNLERDCYHNFDFTPPQGCKQVRNLSGLHVRRSLVGSFEESLLSGRWLCGKASKTIDGFLAVLNVTGGSFSPQPQKLPFYVTSVDGDNCLLYYSSIDLAGSTEANKSRGSKMKRSLSIDRSGMIKSQLRVPMKGRIQLVLSNPERTPIHTFFCPYDLSDMPAGTKTFLRQKVTLASSPPANGAGVLRYALHARFVCPLPKKNSKSLQRCKSDPSSAPDSKEIPDGERRFYLYNDLRVVFPQRHSDSDEGELHVEYHFPSDPKLCKVIIFSTYSTPTPTTGRVLGLRFVTCVWVWVRILSSGLGPSIASHPKSRLRVSSLSFGADSESRTGFEFGSWVLSLGSSLALGLESQVRVWVQIRVPVWVRGSGLSLGSKSRVLVSGLSLGLGPGVSPGLDFRSGSEFRSQVWVRVSGLGSRVQVRHWVLSLGQRLELTPNPL</sequence>
<dbReference type="InterPro" id="IPR033473">
    <property type="entry name" value="Atos-like_C"/>
</dbReference>
<feature type="region of interest" description="Disordered" evidence="1">
    <location>
        <begin position="181"/>
        <end position="210"/>
    </location>
</feature>
<dbReference type="InterPro" id="IPR051506">
    <property type="entry name" value="ATOS_Transcription_Regulators"/>
</dbReference>
<accession>A0A7J6EY88</accession>
<feature type="compositionally biased region" description="Polar residues" evidence="1">
    <location>
        <begin position="565"/>
        <end position="578"/>
    </location>
</feature>
<gene>
    <name evidence="3" type="ORF">G4B88_026182</name>
</gene>
<comment type="caution">
    <text evidence="3">The sequence shown here is derived from an EMBL/GenBank/DDBJ whole genome shotgun (WGS) entry which is preliminary data.</text>
</comment>
<dbReference type="SMART" id="SM01177">
    <property type="entry name" value="DUF4210"/>
    <property type="match status" value="1"/>
</dbReference>
<evidence type="ECO:0000256" key="1">
    <source>
        <dbReference type="SAM" id="MobiDB-lite"/>
    </source>
</evidence>
<keyword evidence="4" id="KW-1185">Reference proteome</keyword>
<dbReference type="InterPro" id="IPR025261">
    <property type="entry name" value="Atos-like_cons_dom"/>
</dbReference>
<dbReference type="Pfam" id="PF13915">
    <property type="entry name" value="DUF4210"/>
    <property type="match status" value="1"/>
</dbReference>
<dbReference type="AlphaFoldDB" id="A0A7J6EY88"/>
<dbReference type="EMBL" id="JAATIQ010000309">
    <property type="protein sequence ID" value="KAF4362620.1"/>
    <property type="molecule type" value="Genomic_DNA"/>
</dbReference>